<organism evidence="2 3">
    <name type="scientific">Methanohalophilus halophilus</name>
    <dbReference type="NCBI Taxonomy" id="2177"/>
    <lineage>
        <taxon>Archaea</taxon>
        <taxon>Methanobacteriati</taxon>
        <taxon>Methanobacteriota</taxon>
        <taxon>Stenosarchaea group</taxon>
        <taxon>Methanomicrobia</taxon>
        <taxon>Methanosarcinales</taxon>
        <taxon>Methanosarcinaceae</taxon>
        <taxon>Methanohalophilus</taxon>
    </lineage>
</organism>
<evidence type="ECO:0000313" key="3">
    <source>
        <dbReference type="Proteomes" id="UP000198669"/>
    </source>
</evidence>
<keyword evidence="1" id="KW-0812">Transmembrane</keyword>
<evidence type="ECO:0000313" key="2">
    <source>
        <dbReference type="EMBL" id="SDW12891.1"/>
    </source>
</evidence>
<keyword evidence="1" id="KW-1133">Transmembrane helix</keyword>
<sequence>MICNTYHANSFQLLDRILTNFKVINLILVLLYKYNIVIKKVAEKSARQ</sequence>
<reference evidence="2 3" key="1">
    <citation type="submission" date="2016-10" db="EMBL/GenBank/DDBJ databases">
        <authorList>
            <person name="de Groot N.N."/>
        </authorList>
    </citation>
    <scope>NUCLEOTIDE SEQUENCE [LARGE SCALE GENOMIC DNA]</scope>
    <source>
        <strain evidence="2 3">Z-7982</strain>
    </source>
</reference>
<name>A0A1H2R0J4_9EURY</name>
<proteinExistence type="predicted"/>
<dbReference type="EMBL" id="FNMU01000001">
    <property type="protein sequence ID" value="SDW12891.1"/>
    <property type="molecule type" value="Genomic_DNA"/>
</dbReference>
<protein>
    <submittedName>
        <fullName evidence="2">Uncharacterized protein</fullName>
    </submittedName>
</protein>
<dbReference type="Proteomes" id="UP000198669">
    <property type="component" value="Unassembled WGS sequence"/>
</dbReference>
<evidence type="ECO:0000256" key="1">
    <source>
        <dbReference type="SAM" id="Phobius"/>
    </source>
</evidence>
<accession>A0A1H2R0J4</accession>
<gene>
    <name evidence="2" type="ORF">SAMN04515625_0400</name>
</gene>
<dbReference type="AlphaFoldDB" id="A0A1H2R0J4"/>
<feature type="transmembrane region" description="Helical" evidence="1">
    <location>
        <begin position="17"/>
        <end position="38"/>
    </location>
</feature>
<keyword evidence="1" id="KW-0472">Membrane</keyword>